<name>A0A6N9YJ51_9ACTN</name>
<dbReference type="PANTHER" id="PTHR37308">
    <property type="entry name" value="INTEGRAL MEMBRANE PROTEIN"/>
    <property type="match status" value="1"/>
</dbReference>
<keyword evidence="2" id="KW-0472">Membrane</keyword>
<dbReference type="EMBL" id="JAAGOB010000003">
    <property type="protein sequence ID" value="NED94950.1"/>
    <property type="molecule type" value="Genomic_DNA"/>
</dbReference>
<keyword evidence="4" id="KW-1185">Reference proteome</keyword>
<accession>A0A6N9YJ51</accession>
<comment type="caution">
    <text evidence="3">The sequence shown here is derived from an EMBL/GenBank/DDBJ whole genome shotgun (WGS) entry which is preliminary data.</text>
</comment>
<feature type="transmembrane region" description="Helical" evidence="2">
    <location>
        <begin position="91"/>
        <end position="110"/>
    </location>
</feature>
<dbReference type="AlphaFoldDB" id="A0A6N9YJ51"/>
<dbReference type="PANTHER" id="PTHR37308:SF1">
    <property type="entry name" value="POLYPRENYL-PHOSPHATE TRANSPORTER"/>
    <property type="match status" value="1"/>
</dbReference>
<evidence type="ECO:0000313" key="3">
    <source>
        <dbReference type="EMBL" id="NED94950.1"/>
    </source>
</evidence>
<evidence type="ECO:0000256" key="2">
    <source>
        <dbReference type="SAM" id="Phobius"/>
    </source>
</evidence>
<feature type="transmembrane region" description="Helical" evidence="2">
    <location>
        <begin position="291"/>
        <end position="312"/>
    </location>
</feature>
<reference evidence="3 4" key="1">
    <citation type="submission" date="2020-02" db="EMBL/GenBank/DDBJ databases">
        <authorList>
            <person name="Li X.-J."/>
            <person name="Feng X.-M."/>
        </authorList>
    </citation>
    <scope>NUCLEOTIDE SEQUENCE [LARGE SCALE GENOMIC DNA]</scope>
    <source>
        <strain evidence="3 4">CGMCC 4.7225</strain>
    </source>
</reference>
<feature type="transmembrane region" description="Helical" evidence="2">
    <location>
        <begin position="228"/>
        <end position="249"/>
    </location>
</feature>
<feature type="region of interest" description="Disordered" evidence="1">
    <location>
        <begin position="115"/>
        <end position="140"/>
    </location>
</feature>
<evidence type="ECO:0000313" key="4">
    <source>
        <dbReference type="Proteomes" id="UP000469185"/>
    </source>
</evidence>
<keyword evidence="2" id="KW-1133">Transmembrane helix</keyword>
<gene>
    <name evidence="3" type="ORF">G1H11_06450</name>
</gene>
<keyword evidence="2" id="KW-0812">Transmembrane</keyword>
<feature type="transmembrane region" description="Helical" evidence="2">
    <location>
        <begin position="261"/>
        <end position="279"/>
    </location>
</feature>
<feature type="transmembrane region" description="Helical" evidence="2">
    <location>
        <begin position="60"/>
        <end position="79"/>
    </location>
</feature>
<protein>
    <submittedName>
        <fullName evidence="3">DUF368 domain-containing protein</fullName>
    </submittedName>
</protein>
<dbReference type="Proteomes" id="UP000469185">
    <property type="component" value="Unassembled WGS sequence"/>
</dbReference>
<proteinExistence type="predicted"/>
<feature type="compositionally biased region" description="Basic and acidic residues" evidence="1">
    <location>
        <begin position="115"/>
        <end position="129"/>
    </location>
</feature>
<dbReference type="Pfam" id="PF04018">
    <property type="entry name" value="VCA0040-like"/>
    <property type="match status" value="1"/>
</dbReference>
<dbReference type="InterPro" id="IPR007163">
    <property type="entry name" value="VCA0040-like"/>
</dbReference>
<organism evidence="3 4">
    <name type="scientific">Phytoactinopolyspora alkaliphila</name>
    <dbReference type="NCBI Taxonomy" id="1783498"/>
    <lineage>
        <taxon>Bacteria</taxon>
        <taxon>Bacillati</taxon>
        <taxon>Actinomycetota</taxon>
        <taxon>Actinomycetes</taxon>
        <taxon>Jiangellales</taxon>
        <taxon>Jiangellaceae</taxon>
        <taxon>Phytoactinopolyspora</taxon>
    </lineage>
</organism>
<evidence type="ECO:0000256" key="1">
    <source>
        <dbReference type="SAM" id="MobiDB-lite"/>
    </source>
</evidence>
<feature type="transmembrane region" description="Helical" evidence="2">
    <location>
        <begin position="188"/>
        <end position="216"/>
    </location>
</feature>
<sequence>METVPGVSGGTVALVVGVYETVITSAGHFLSGLRRAVVDIPRGRGAASAAGEFRKVSWRLILPLLAGMVIALVVMARLLEGWVEENPVHSRALFFGLVLASLWVPFSLAGRAGRADRPERAHRAERAGREPGPPKPDQVGLAGLTGAAGAGRIHWGWRDAAIALLAAALTFVVVSIPPSDVEAERPVIVLAGAVAVSALVLPGLSGSFLLLTFGLYDDTLAAVNDRDVGYLAFFMLGAAVGLASFVKLLQWLLEHHRRFALVILTGVMAGCLRALWPWQDEDRALHAPDEYIAAASALAAIGFAAVLAFLLAERRWAARRL</sequence>